<dbReference type="InterPro" id="IPR037185">
    <property type="entry name" value="EmrE-like"/>
</dbReference>
<keyword evidence="2 5" id="KW-0812">Transmembrane</keyword>
<protein>
    <submittedName>
        <fullName evidence="7">EamA family transporter</fullName>
    </submittedName>
</protein>
<feature type="transmembrane region" description="Helical" evidence="5">
    <location>
        <begin position="239"/>
        <end position="258"/>
    </location>
</feature>
<feature type="transmembrane region" description="Helical" evidence="5">
    <location>
        <begin position="141"/>
        <end position="160"/>
    </location>
</feature>
<keyword evidence="3 5" id="KW-1133">Transmembrane helix</keyword>
<evidence type="ECO:0000256" key="1">
    <source>
        <dbReference type="ARBA" id="ARBA00004141"/>
    </source>
</evidence>
<gene>
    <name evidence="7" type="ORF">PJU73_00015</name>
</gene>
<proteinExistence type="predicted"/>
<evidence type="ECO:0000256" key="2">
    <source>
        <dbReference type="ARBA" id="ARBA00022692"/>
    </source>
</evidence>
<dbReference type="InterPro" id="IPR000620">
    <property type="entry name" value="EamA_dom"/>
</dbReference>
<feature type="transmembrane region" description="Helical" evidence="5">
    <location>
        <begin position="88"/>
        <end position="108"/>
    </location>
</feature>
<dbReference type="SUPFAM" id="SSF103481">
    <property type="entry name" value="Multidrug resistance efflux transporter EmrE"/>
    <property type="match status" value="2"/>
</dbReference>
<keyword evidence="4 5" id="KW-0472">Membrane</keyword>
<feature type="transmembrane region" description="Helical" evidence="5">
    <location>
        <begin position="264"/>
        <end position="283"/>
    </location>
</feature>
<evidence type="ECO:0000256" key="3">
    <source>
        <dbReference type="ARBA" id="ARBA00022989"/>
    </source>
</evidence>
<feature type="transmembrane region" description="Helical" evidence="5">
    <location>
        <begin position="172"/>
        <end position="194"/>
    </location>
</feature>
<evidence type="ECO:0000256" key="5">
    <source>
        <dbReference type="SAM" id="Phobius"/>
    </source>
</evidence>
<accession>A0ABY7RIT9</accession>
<evidence type="ECO:0000259" key="6">
    <source>
        <dbReference type="Pfam" id="PF00892"/>
    </source>
</evidence>
<sequence>MNIKDGLIAATVIGVWGITFLFTKIALTELQPMLAGTMRFVLLLFPAIFFIKKPDVSWKWLALYGLTISFAQFALMFSAMALGMPTGLVALVLQSQVFFTVLLAALLFGEKITPQRWLAMVLAAAGLGLIGVGQAQGDVPLVALLLMIASAFSWASGNLVAKKIGRVNALGLVVWGNVWTVAAFVAVSLMMYGFDGVVQQLVGMTWHGWVGVLYLAYIGTFLGYTGWSWLLARHPAAKIMPLAFLIPVEALLVGFAILDETLNGWHWAGILAVAAGLLVHLFGGRWQIKSKAV</sequence>
<organism evidence="7 8">
    <name type="scientific">Neisseria lisongii</name>
    <dbReference type="NCBI Taxonomy" id="2912188"/>
    <lineage>
        <taxon>Bacteria</taxon>
        <taxon>Pseudomonadati</taxon>
        <taxon>Pseudomonadota</taxon>
        <taxon>Betaproteobacteria</taxon>
        <taxon>Neisseriales</taxon>
        <taxon>Neisseriaceae</taxon>
        <taxon>Neisseria</taxon>
    </lineage>
</organism>
<dbReference type="PANTHER" id="PTHR32322:SF9">
    <property type="entry name" value="AMINO-ACID METABOLITE EFFLUX PUMP-RELATED"/>
    <property type="match status" value="1"/>
</dbReference>
<feature type="transmembrane region" description="Helical" evidence="5">
    <location>
        <begin position="33"/>
        <end position="51"/>
    </location>
</feature>
<feature type="domain" description="EamA" evidence="6">
    <location>
        <begin position="143"/>
        <end position="279"/>
    </location>
</feature>
<evidence type="ECO:0000313" key="8">
    <source>
        <dbReference type="Proteomes" id="UP001221268"/>
    </source>
</evidence>
<comment type="subcellular location">
    <subcellularLocation>
        <location evidence="1">Membrane</location>
        <topology evidence="1">Multi-pass membrane protein</topology>
    </subcellularLocation>
</comment>
<dbReference type="Pfam" id="PF00892">
    <property type="entry name" value="EamA"/>
    <property type="match status" value="2"/>
</dbReference>
<reference evidence="7 8" key="1">
    <citation type="submission" date="2023-01" db="EMBL/GenBank/DDBJ databases">
        <authorList>
            <person name="Yang C."/>
        </authorList>
    </citation>
    <scope>NUCLEOTIDE SEQUENCE [LARGE SCALE GENOMIC DNA]</scope>
    <source>
        <strain evidence="7 8">ZJ106</strain>
    </source>
</reference>
<feature type="domain" description="EamA" evidence="6">
    <location>
        <begin position="11"/>
        <end position="130"/>
    </location>
</feature>
<feature type="transmembrane region" description="Helical" evidence="5">
    <location>
        <begin position="117"/>
        <end position="135"/>
    </location>
</feature>
<dbReference type="RefSeq" id="WP_237090328.1">
    <property type="nucleotide sequence ID" value="NZ_CP116766.1"/>
</dbReference>
<evidence type="ECO:0000256" key="4">
    <source>
        <dbReference type="ARBA" id="ARBA00023136"/>
    </source>
</evidence>
<feature type="transmembrane region" description="Helical" evidence="5">
    <location>
        <begin position="7"/>
        <end position="27"/>
    </location>
</feature>
<keyword evidence="8" id="KW-1185">Reference proteome</keyword>
<name>A0ABY7RIT9_9NEIS</name>
<dbReference type="InterPro" id="IPR050638">
    <property type="entry name" value="AA-Vitamin_Transporters"/>
</dbReference>
<dbReference type="PANTHER" id="PTHR32322">
    <property type="entry name" value="INNER MEMBRANE TRANSPORTER"/>
    <property type="match status" value="1"/>
</dbReference>
<feature type="transmembrane region" description="Helical" evidence="5">
    <location>
        <begin position="206"/>
        <end position="227"/>
    </location>
</feature>
<dbReference type="Proteomes" id="UP001221268">
    <property type="component" value="Chromosome"/>
</dbReference>
<evidence type="ECO:0000313" key="7">
    <source>
        <dbReference type="EMBL" id="WCL71552.1"/>
    </source>
</evidence>
<feature type="transmembrane region" description="Helical" evidence="5">
    <location>
        <begin position="63"/>
        <end position="82"/>
    </location>
</feature>
<dbReference type="EMBL" id="CP116766">
    <property type="protein sequence ID" value="WCL71552.1"/>
    <property type="molecule type" value="Genomic_DNA"/>
</dbReference>